<evidence type="ECO:0000256" key="10">
    <source>
        <dbReference type="ARBA" id="ARBA00023002"/>
    </source>
</evidence>
<dbReference type="GO" id="GO:0006790">
    <property type="term" value="P:sulfur compound metabolic process"/>
    <property type="evidence" value="ECO:0007669"/>
    <property type="project" value="UniProtKB-UniPathway"/>
</dbReference>
<name>A0A2A4JVX8_HELVI</name>
<evidence type="ECO:0000313" key="15">
    <source>
        <dbReference type="EMBL" id="PCG76197.1"/>
    </source>
</evidence>
<keyword evidence="12" id="KW-0496">Mitochondrion</keyword>
<keyword evidence="7" id="KW-0500">Molybdenum</keyword>
<evidence type="ECO:0000256" key="5">
    <source>
        <dbReference type="ARBA" id="ARBA00004971"/>
    </source>
</evidence>
<dbReference type="Gene3D" id="3.10.120.10">
    <property type="entry name" value="Cytochrome b5-like heme/steroid binding domain"/>
    <property type="match status" value="1"/>
</dbReference>
<comment type="pathway">
    <text evidence="5">Energy metabolism; sulfur metabolism.</text>
</comment>
<evidence type="ECO:0000256" key="2">
    <source>
        <dbReference type="ARBA" id="ARBA00001970"/>
    </source>
</evidence>
<keyword evidence="9" id="KW-0479">Metal-binding</keyword>
<evidence type="ECO:0000256" key="3">
    <source>
        <dbReference type="ARBA" id="ARBA00004569"/>
    </source>
</evidence>
<organism evidence="15">
    <name type="scientific">Heliothis virescens</name>
    <name type="common">Tobacco budworm moth</name>
    <dbReference type="NCBI Taxonomy" id="7102"/>
    <lineage>
        <taxon>Eukaryota</taxon>
        <taxon>Metazoa</taxon>
        <taxon>Ecdysozoa</taxon>
        <taxon>Arthropoda</taxon>
        <taxon>Hexapoda</taxon>
        <taxon>Insecta</taxon>
        <taxon>Pterygota</taxon>
        <taxon>Neoptera</taxon>
        <taxon>Endopterygota</taxon>
        <taxon>Lepidoptera</taxon>
        <taxon>Glossata</taxon>
        <taxon>Ditrysia</taxon>
        <taxon>Noctuoidea</taxon>
        <taxon>Noctuidae</taxon>
        <taxon>Heliothinae</taxon>
        <taxon>Heliothis</taxon>
    </lineage>
</organism>
<dbReference type="FunFam" id="3.90.420.10:FF:000002">
    <property type="entry name" value="sulfite oxidase, mitochondrial"/>
    <property type="match status" value="1"/>
</dbReference>
<dbReference type="InterPro" id="IPR036374">
    <property type="entry name" value="OxRdtase_Mopterin-bd_sf"/>
</dbReference>
<dbReference type="SMART" id="SM01117">
    <property type="entry name" value="Cyt-b5"/>
    <property type="match status" value="1"/>
</dbReference>
<feature type="region of interest" description="Disordered" evidence="13">
    <location>
        <begin position="71"/>
        <end position="91"/>
    </location>
</feature>
<dbReference type="EC" id="1.8.3.1" evidence="6"/>
<keyword evidence="10" id="KW-0560">Oxidoreductase</keyword>
<evidence type="ECO:0000256" key="9">
    <source>
        <dbReference type="ARBA" id="ARBA00022723"/>
    </source>
</evidence>
<protein>
    <recommendedName>
        <fullName evidence="6">sulfite oxidase</fullName>
        <ecNumber evidence="6">1.8.3.1</ecNumber>
    </recommendedName>
</protein>
<dbReference type="GO" id="GO:0043546">
    <property type="term" value="F:molybdopterin cofactor binding"/>
    <property type="evidence" value="ECO:0007669"/>
    <property type="project" value="TreeGrafter"/>
</dbReference>
<feature type="domain" description="Cytochrome b5 heme-binding" evidence="14">
    <location>
        <begin position="93"/>
        <end position="170"/>
    </location>
</feature>
<dbReference type="STRING" id="7102.A0A2A4JVX8"/>
<gene>
    <name evidence="15" type="ORF">B5V51_10135</name>
</gene>
<dbReference type="InterPro" id="IPR001199">
    <property type="entry name" value="Cyt_B5-like_heme/steroid-bd"/>
</dbReference>
<dbReference type="GO" id="GO:0008482">
    <property type="term" value="F:sulfite oxidase activity"/>
    <property type="evidence" value="ECO:0007669"/>
    <property type="project" value="UniProtKB-EC"/>
</dbReference>
<dbReference type="Pfam" id="PF00173">
    <property type="entry name" value="Cyt-b5"/>
    <property type="match status" value="1"/>
</dbReference>
<dbReference type="SUPFAM" id="SSF81296">
    <property type="entry name" value="E set domains"/>
    <property type="match status" value="2"/>
</dbReference>
<dbReference type="GO" id="GO:0030151">
    <property type="term" value="F:molybdenum ion binding"/>
    <property type="evidence" value="ECO:0007669"/>
    <property type="project" value="InterPro"/>
</dbReference>
<dbReference type="EMBL" id="NWSH01000470">
    <property type="protein sequence ID" value="PCG76197.1"/>
    <property type="molecule type" value="Genomic_DNA"/>
</dbReference>
<reference evidence="15" key="1">
    <citation type="submission" date="2017-09" db="EMBL/GenBank/DDBJ databases">
        <title>Contemporary evolution of a Lepidopteran species, Heliothis virescens, in response to modern agricultural practices.</title>
        <authorList>
            <person name="Fritz M.L."/>
            <person name="Deyonke A.M."/>
            <person name="Papanicolaou A."/>
            <person name="Micinski S."/>
            <person name="Westbrook J."/>
            <person name="Gould F."/>
        </authorList>
    </citation>
    <scope>NUCLEOTIDE SEQUENCE [LARGE SCALE GENOMIC DNA]</scope>
    <source>
        <strain evidence="15">HvINT-</strain>
        <tissue evidence="15">Whole body</tissue>
    </source>
</reference>
<evidence type="ECO:0000256" key="13">
    <source>
        <dbReference type="SAM" id="MobiDB-lite"/>
    </source>
</evidence>
<dbReference type="InterPro" id="IPR014756">
    <property type="entry name" value="Ig_E-set"/>
</dbReference>
<evidence type="ECO:0000256" key="12">
    <source>
        <dbReference type="ARBA" id="ARBA00023128"/>
    </source>
</evidence>
<dbReference type="Gene3D" id="2.60.40.650">
    <property type="match status" value="1"/>
</dbReference>
<keyword evidence="8" id="KW-0349">Heme</keyword>
<dbReference type="SUPFAM" id="SSF56524">
    <property type="entry name" value="Oxidoreductase molybdopterin-binding domain"/>
    <property type="match status" value="2"/>
</dbReference>
<dbReference type="AlphaFoldDB" id="A0A2A4JVX8"/>
<dbReference type="PANTHER" id="PTHR19372:SF7">
    <property type="entry name" value="SULFITE OXIDASE, MITOCHONDRIAL"/>
    <property type="match status" value="1"/>
</dbReference>
<dbReference type="Gene3D" id="3.90.420.10">
    <property type="entry name" value="Oxidoreductase, molybdopterin-binding domain"/>
    <property type="match status" value="2"/>
</dbReference>
<dbReference type="PROSITE" id="PS00191">
    <property type="entry name" value="CYTOCHROME_B5_1"/>
    <property type="match status" value="1"/>
</dbReference>
<evidence type="ECO:0000256" key="7">
    <source>
        <dbReference type="ARBA" id="ARBA00022505"/>
    </source>
</evidence>
<dbReference type="InterPro" id="IPR005066">
    <property type="entry name" value="MoCF_OxRdtse_dimer"/>
</dbReference>
<evidence type="ECO:0000256" key="8">
    <source>
        <dbReference type="ARBA" id="ARBA00022617"/>
    </source>
</evidence>
<evidence type="ECO:0000256" key="11">
    <source>
        <dbReference type="ARBA" id="ARBA00023004"/>
    </source>
</evidence>
<dbReference type="InterPro" id="IPR018506">
    <property type="entry name" value="Cyt_B5_heme-BS"/>
</dbReference>
<dbReference type="InterPro" id="IPR036400">
    <property type="entry name" value="Cyt_B5-like_heme/steroid_sf"/>
</dbReference>
<dbReference type="Pfam" id="PF03404">
    <property type="entry name" value="Mo-co_dimer"/>
    <property type="match status" value="1"/>
</dbReference>
<dbReference type="InterPro" id="IPR000572">
    <property type="entry name" value="OxRdtase_Mopterin-bd_dom"/>
</dbReference>
<dbReference type="Pfam" id="PF00174">
    <property type="entry name" value="Oxidored_molyb"/>
    <property type="match status" value="2"/>
</dbReference>
<comment type="caution">
    <text evidence="15">The sequence shown here is derived from an EMBL/GenBank/DDBJ whole genome shotgun (WGS) entry which is preliminary data.</text>
</comment>
<evidence type="ECO:0000256" key="1">
    <source>
        <dbReference type="ARBA" id="ARBA00001924"/>
    </source>
</evidence>
<comment type="pathway">
    <text evidence="4">Sulfur metabolism.</text>
</comment>
<comment type="cofactor">
    <cofactor evidence="1">
        <name>Mo-molybdopterin</name>
        <dbReference type="ChEBI" id="CHEBI:71302"/>
    </cofactor>
</comment>
<evidence type="ECO:0000256" key="6">
    <source>
        <dbReference type="ARBA" id="ARBA00012505"/>
    </source>
</evidence>
<evidence type="ECO:0000259" key="14">
    <source>
        <dbReference type="PROSITE" id="PS50255"/>
    </source>
</evidence>
<dbReference type="PROSITE" id="PS50255">
    <property type="entry name" value="CYTOCHROME_B5_2"/>
    <property type="match status" value="1"/>
</dbReference>
<evidence type="ECO:0000256" key="4">
    <source>
        <dbReference type="ARBA" id="ARBA00004678"/>
    </source>
</evidence>
<proteinExistence type="predicted"/>
<dbReference type="PANTHER" id="PTHR19372">
    <property type="entry name" value="SULFITE REDUCTASE"/>
    <property type="match status" value="1"/>
</dbReference>
<accession>A0A2A4JVX8</accession>
<comment type="subcellular location">
    <subcellularLocation>
        <location evidence="3">Mitochondrion intermembrane space</location>
    </subcellularLocation>
</comment>
<dbReference type="InterPro" id="IPR008335">
    <property type="entry name" value="Mopterin_OxRdtase_euk"/>
</dbReference>
<dbReference type="SUPFAM" id="SSF55856">
    <property type="entry name" value="Cytochrome b5-like heme/steroid binding domain"/>
    <property type="match status" value="1"/>
</dbReference>
<dbReference type="FunFam" id="3.10.120.10:FF:000007">
    <property type="entry name" value="Sulfite oxidase, mitochondrial"/>
    <property type="match status" value="1"/>
</dbReference>
<dbReference type="GO" id="GO:0005758">
    <property type="term" value="C:mitochondrial intermembrane space"/>
    <property type="evidence" value="ECO:0007669"/>
    <property type="project" value="UniProtKB-SubCell"/>
</dbReference>
<dbReference type="UniPathway" id="UPA00096"/>
<comment type="cofactor">
    <cofactor evidence="2">
        <name>heme b</name>
        <dbReference type="ChEBI" id="CHEBI:60344"/>
    </cofactor>
</comment>
<keyword evidence="11" id="KW-0408">Iron</keyword>
<dbReference type="GO" id="GO:0020037">
    <property type="term" value="F:heme binding"/>
    <property type="evidence" value="ECO:0007669"/>
    <property type="project" value="InterPro"/>
</dbReference>
<sequence>MKMSLKNILLRTIHQKNKFVNVAATAVRLTSQEQYEYKKQRNYDSNYRRLVGTALFSSVLLGTVFAEKSNEKSKKTKDGDDKKIEAGERRPDLPTFRAEEISKHDNEKSFWVTYKNGVYDVTSFLPSHPGGEQIMNAAGLSIEPFWNVYGMHKTQEVYALLESYRIGNLHEDDIVDHTDEELWVKEPNRDKRLIVKTNKPFNAEIPAKLQIAHFDTPNELFYVRQHMPVPDLDAQQHSVRIIIKDSSTRVLEFSLDKLQMFPKGTVRAALMCAGNRRSEMNEVKPVKGISWQGGAISNAVWEGVYLRDVLVYCGVDTSNTVGKHVIFTGSDIDATGVNFSTSIPLDQALNPYGHILLATHMNGNPLPPDHGYPLRVIVPGAPAVRSVKWLESITISYDESPSHWHQKDYRSFNASKTWETADFATAPPIYSLPVTSAICDPADGDTVVPRDGCVEVRGYAYSGGGAKVIRVDISPDCGKTWVQAEELQCDDAPPQQHYAWTLWTARVPVSKDQKEVKPVKGISWQGGAISNAVWEGVYLRDVLVYCGVDTSNTVGKHVIFTGSDIDATGVNFSTSIPLDQALNPYGHILLATHMNGNPLPPDHGYPLRVIVPGAPAVRSVKWLESITISYDESPSHWHQKDYRSFNASKTWETADFATAPPIYSLPVTSAICDPADGDTVVPRDGCVEVRGYAYSGGGAKVIRVDISPDCGKTWVQAEELQCDDAPPQQHYAWTLWTARVPVSKDQKELQLWAKATDSNFNTQPEKFDDIWNIRGVLSNAYHKIKIQIKH</sequence>
<dbReference type="PRINTS" id="PR00407">
    <property type="entry name" value="EUMOPTERIN"/>
</dbReference>